<evidence type="ECO:0000313" key="11">
    <source>
        <dbReference type="Proteomes" id="UP000466388"/>
    </source>
</evidence>
<dbReference type="PROSITE" id="PS50928">
    <property type="entry name" value="ABC_TM1"/>
    <property type="match status" value="1"/>
</dbReference>
<dbReference type="Pfam" id="PF00528">
    <property type="entry name" value="BPD_transp_1"/>
    <property type="match status" value="1"/>
</dbReference>
<dbReference type="Gene3D" id="3.40.190.10">
    <property type="entry name" value="Periplasmic binding protein-like II"/>
    <property type="match status" value="1"/>
</dbReference>
<dbReference type="EMBL" id="WNJO01000002">
    <property type="protein sequence ID" value="MTV81522.1"/>
    <property type="molecule type" value="Genomic_DNA"/>
</dbReference>
<evidence type="ECO:0000256" key="1">
    <source>
        <dbReference type="ARBA" id="ARBA00004141"/>
    </source>
</evidence>
<comment type="similarity">
    <text evidence="7">In the N-terminal section; belongs to the binding-protein-dependent transport system permease family.</text>
</comment>
<evidence type="ECO:0000259" key="9">
    <source>
        <dbReference type="PROSITE" id="PS50928"/>
    </source>
</evidence>
<evidence type="ECO:0000256" key="7">
    <source>
        <dbReference type="ARBA" id="ARBA00035652"/>
    </source>
</evidence>
<feature type="transmembrane region" description="Helical" evidence="8">
    <location>
        <begin position="149"/>
        <end position="168"/>
    </location>
</feature>
<dbReference type="AlphaFoldDB" id="A0A7X3C270"/>
<evidence type="ECO:0000256" key="4">
    <source>
        <dbReference type="ARBA" id="ARBA00022989"/>
    </source>
</evidence>
<feature type="domain" description="ABC transmembrane type-1" evidence="9">
    <location>
        <begin position="1"/>
        <end position="169"/>
    </location>
</feature>
<feature type="transmembrane region" description="Helical" evidence="8">
    <location>
        <begin position="180"/>
        <end position="201"/>
    </location>
</feature>
<keyword evidence="3 8" id="KW-0812">Transmembrane</keyword>
<organism evidence="10 11">
    <name type="scientific">Secundilactobacillus folii</name>
    <dbReference type="NCBI Taxonomy" id="2678357"/>
    <lineage>
        <taxon>Bacteria</taxon>
        <taxon>Bacillati</taxon>
        <taxon>Bacillota</taxon>
        <taxon>Bacilli</taxon>
        <taxon>Lactobacillales</taxon>
        <taxon>Lactobacillaceae</taxon>
        <taxon>Secundilactobacillus</taxon>
    </lineage>
</organism>
<dbReference type="CDD" id="cd06261">
    <property type="entry name" value="TM_PBP2"/>
    <property type="match status" value="1"/>
</dbReference>
<dbReference type="Proteomes" id="UP000466388">
    <property type="component" value="Unassembled WGS sequence"/>
</dbReference>
<comment type="caution">
    <text evidence="10">The sequence shown here is derived from an EMBL/GenBank/DDBJ whole genome shotgun (WGS) entry which is preliminary data.</text>
</comment>
<evidence type="ECO:0000256" key="6">
    <source>
        <dbReference type="ARBA" id="ARBA00035642"/>
    </source>
</evidence>
<dbReference type="InterPro" id="IPR000515">
    <property type="entry name" value="MetI-like"/>
</dbReference>
<keyword evidence="2 8" id="KW-0813">Transport</keyword>
<dbReference type="GO" id="GO:0022857">
    <property type="term" value="F:transmembrane transporter activity"/>
    <property type="evidence" value="ECO:0007669"/>
    <property type="project" value="InterPro"/>
</dbReference>
<comment type="similarity">
    <text evidence="8">Belongs to the binding-protein-dependent transport system permease family.</text>
</comment>
<dbReference type="CDD" id="cd13610">
    <property type="entry name" value="PBP2_ChoS"/>
    <property type="match status" value="1"/>
</dbReference>
<dbReference type="SUPFAM" id="SSF161098">
    <property type="entry name" value="MetI-like"/>
    <property type="match status" value="1"/>
</dbReference>
<evidence type="ECO:0000256" key="5">
    <source>
        <dbReference type="ARBA" id="ARBA00023136"/>
    </source>
</evidence>
<dbReference type="Gene3D" id="1.10.3720.10">
    <property type="entry name" value="MetI-like"/>
    <property type="match status" value="1"/>
</dbReference>
<comment type="similarity">
    <text evidence="6">In the C-terminal section; belongs to the OsmX family.</text>
</comment>
<evidence type="ECO:0000313" key="10">
    <source>
        <dbReference type="EMBL" id="MTV81522.1"/>
    </source>
</evidence>
<keyword evidence="4 8" id="KW-1133">Transmembrane helix</keyword>
<dbReference type="Pfam" id="PF04069">
    <property type="entry name" value="OpuAC"/>
    <property type="match status" value="1"/>
</dbReference>
<dbReference type="PANTHER" id="PTHR30177:SF4">
    <property type="entry name" value="OSMOPROTECTANT IMPORT PERMEASE PROTEIN OSMW"/>
    <property type="match status" value="1"/>
</dbReference>
<evidence type="ECO:0000256" key="2">
    <source>
        <dbReference type="ARBA" id="ARBA00022448"/>
    </source>
</evidence>
<dbReference type="GO" id="GO:0043190">
    <property type="term" value="C:ATP-binding cassette (ABC) transporter complex"/>
    <property type="evidence" value="ECO:0007669"/>
    <property type="project" value="InterPro"/>
</dbReference>
<accession>A0A7X3C270</accession>
<feature type="transmembrane region" description="Helical" evidence="8">
    <location>
        <begin position="115"/>
        <end position="143"/>
    </location>
</feature>
<dbReference type="Gene3D" id="3.40.190.120">
    <property type="entry name" value="Osmoprotection protein (prox), domain 2"/>
    <property type="match status" value="1"/>
</dbReference>
<gene>
    <name evidence="10" type="ORF">GM612_02485</name>
</gene>
<evidence type="ECO:0000256" key="3">
    <source>
        <dbReference type="ARBA" id="ARBA00022692"/>
    </source>
</evidence>
<dbReference type="InterPro" id="IPR058089">
    <property type="entry name" value="EgtUBC_SBD"/>
</dbReference>
<name>A0A7X3C270_9LACO</name>
<protein>
    <submittedName>
        <fullName evidence="10">ABC transporter permease subunit</fullName>
    </submittedName>
</protein>
<dbReference type="GO" id="GO:0031460">
    <property type="term" value="P:glycine betaine transport"/>
    <property type="evidence" value="ECO:0007669"/>
    <property type="project" value="TreeGrafter"/>
</dbReference>
<dbReference type="SUPFAM" id="SSF53850">
    <property type="entry name" value="Periplasmic binding protein-like II"/>
    <property type="match status" value="1"/>
</dbReference>
<sequence length="478" mass="52252">MVITILIAIPLAIALINHRRLGELFLQITGIIQTIPSLAVLGILIPIVGIGTVPAIIALVLYAIMPVFQNTYAGLTHIDPVLLEAADALGVTPRFKLFRVELPLAMPMILSGIRIATVLVIGTATLAALIGGGGLGTFILLGIQTNNNTALLVGAILSAILALLANWLIELLSKVPLKRLGIGVLVLAVLGFGGAGVHALLTPKTENVTIAGKLGGEPEILINMYKDLIEQDNSKVKVTLKPNFGGTSFLFKGLQSDKIDIYPEFTGTVLQSLVKTKTGISRNPKVAYKDAKTLLRRQFKMTYLKPMAYQNNYAVVVRRSTANQYHLRTISDLTKVSSRFAGAFDPDFYQESNGYPGLQKTYGLRLKSARTMEPSLRYEALANGRVNVTDGYTTDPQIKEYHLVALKDNKSFFAIYQGAPLMKTSFAKAHPDVVKRLDKLSDKISNADMQNMNYQVTVKHRKASVIARNYLKAHHYLK</sequence>
<evidence type="ECO:0000256" key="8">
    <source>
        <dbReference type="RuleBase" id="RU363032"/>
    </source>
</evidence>
<proteinExistence type="inferred from homology"/>
<dbReference type="InterPro" id="IPR007210">
    <property type="entry name" value="ABC_Gly_betaine_transp_sub-bd"/>
</dbReference>
<dbReference type="InterPro" id="IPR035906">
    <property type="entry name" value="MetI-like_sf"/>
</dbReference>
<dbReference type="PANTHER" id="PTHR30177">
    <property type="entry name" value="GLYCINE BETAINE/L-PROLINE TRANSPORT SYSTEM PERMEASE PROTEIN PROW"/>
    <property type="match status" value="1"/>
</dbReference>
<keyword evidence="11" id="KW-1185">Reference proteome</keyword>
<keyword evidence="5 8" id="KW-0472">Membrane</keyword>
<feature type="transmembrane region" description="Helical" evidence="8">
    <location>
        <begin position="38"/>
        <end position="64"/>
    </location>
</feature>
<dbReference type="InterPro" id="IPR051204">
    <property type="entry name" value="ABC_transp_perm/SBD"/>
</dbReference>
<comment type="subcellular location">
    <subcellularLocation>
        <location evidence="8">Cell membrane</location>
        <topology evidence="8">Multi-pass membrane protein</topology>
    </subcellularLocation>
    <subcellularLocation>
        <location evidence="1">Membrane</location>
        <topology evidence="1">Multi-pass membrane protein</topology>
    </subcellularLocation>
</comment>
<dbReference type="FunFam" id="1.10.3720.10:FF:000001">
    <property type="entry name" value="Glycine betaine ABC transporter, permease"/>
    <property type="match status" value="1"/>
</dbReference>
<reference evidence="10 11" key="1">
    <citation type="submission" date="2019-11" db="EMBL/GenBank/DDBJ databases">
        <title>Lactobacillus sp. nov. CRM56-3, isolated from fermented tea leaves.</title>
        <authorList>
            <person name="Phuengjayaem S."/>
            <person name="Tanasupawat S."/>
        </authorList>
    </citation>
    <scope>NUCLEOTIDE SEQUENCE [LARGE SCALE GENOMIC DNA]</scope>
    <source>
        <strain evidence="10 11">CRM56-3</strain>
    </source>
</reference>